<dbReference type="InterPro" id="IPR002563">
    <property type="entry name" value="Flavin_Rdtase-like_dom"/>
</dbReference>
<evidence type="ECO:0000313" key="7">
    <source>
        <dbReference type="Proteomes" id="UP000328092"/>
    </source>
</evidence>
<dbReference type="Gene3D" id="2.30.110.10">
    <property type="entry name" value="Electron Transport, Fmn-binding Protein, Chain A"/>
    <property type="match status" value="1"/>
</dbReference>
<sequence length="221" mass="24365">MIFDFHRLEPIERYKLLLATVLPRPIAWVTTRDRAGAVNAAPFSFFNVFGSDPATVGIGIGSRSPGEPKDTRLNIRTNEQFVVNLVPYSLAEQMRITSIAFPNGVEEPAEAGLTLAPGEFVAIPRIAQAPVAMECGFMQEIALGSFSLVLGRIHCMHIADEAVIDPDRKHIDAEKLDLIGRMEGGWYARTTARFELPSISLEDWTRDAAGQTARQTRAADR</sequence>
<dbReference type="AlphaFoldDB" id="A0A508TE55"/>
<evidence type="ECO:0000313" key="6">
    <source>
        <dbReference type="EMBL" id="VIO72691.1"/>
    </source>
</evidence>
<feature type="domain" description="Flavin reductase like" evidence="5">
    <location>
        <begin position="19"/>
        <end position="172"/>
    </location>
</feature>
<proteinExistence type="inferred from homology"/>
<dbReference type="Proteomes" id="UP000328092">
    <property type="component" value="Unassembled WGS sequence"/>
</dbReference>
<accession>A0A508TE55</accession>
<evidence type="ECO:0000256" key="2">
    <source>
        <dbReference type="ARBA" id="ARBA00022630"/>
    </source>
</evidence>
<reference evidence="6" key="1">
    <citation type="submission" date="2019-02" db="EMBL/GenBank/DDBJ databases">
        <authorList>
            <person name="Pothier F.J."/>
        </authorList>
    </citation>
    <scope>NUCLEOTIDE SEQUENCE</scope>
    <source>
        <strain evidence="6">CI-1B</strain>
    </source>
</reference>
<evidence type="ECO:0000256" key="1">
    <source>
        <dbReference type="ARBA" id="ARBA00001917"/>
    </source>
</evidence>
<organism evidence="6 7">
    <name type="scientific">Bradyrhizobium ivorense</name>
    <dbReference type="NCBI Taxonomy" id="2511166"/>
    <lineage>
        <taxon>Bacteria</taxon>
        <taxon>Pseudomonadati</taxon>
        <taxon>Pseudomonadota</taxon>
        <taxon>Alphaproteobacteria</taxon>
        <taxon>Hyphomicrobiales</taxon>
        <taxon>Nitrobacteraceae</taxon>
        <taxon>Bradyrhizobium</taxon>
    </lineage>
</organism>
<dbReference type="GO" id="GO:0010181">
    <property type="term" value="F:FMN binding"/>
    <property type="evidence" value="ECO:0007669"/>
    <property type="project" value="InterPro"/>
</dbReference>
<dbReference type="GO" id="GO:0016646">
    <property type="term" value="F:oxidoreductase activity, acting on the CH-NH group of donors, NAD or NADP as acceptor"/>
    <property type="evidence" value="ECO:0007669"/>
    <property type="project" value="UniProtKB-ARBA"/>
</dbReference>
<comment type="similarity">
    <text evidence="4">Belongs to the flavoredoxin family.</text>
</comment>
<dbReference type="PANTHER" id="PTHR33798:SF5">
    <property type="entry name" value="FLAVIN REDUCTASE LIKE DOMAIN-CONTAINING PROTEIN"/>
    <property type="match status" value="1"/>
</dbReference>
<keyword evidence="7" id="KW-1185">Reference proteome</keyword>
<evidence type="ECO:0000259" key="5">
    <source>
        <dbReference type="SMART" id="SM00903"/>
    </source>
</evidence>
<keyword evidence="3" id="KW-0288">FMN</keyword>
<name>A0A508TE55_9BRAD</name>
<dbReference type="PANTHER" id="PTHR33798">
    <property type="entry name" value="FLAVOPROTEIN OXYGENASE"/>
    <property type="match status" value="1"/>
</dbReference>
<evidence type="ECO:0000256" key="4">
    <source>
        <dbReference type="ARBA" id="ARBA00038054"/>
    </source>
</evidence>
<comment type="cofactor">
    <cofactor evidence="1">
        <name>FMN</name>
        <dbReference type="ChEBI" id="CHEBI:58210"/>
    </cofactor>
</comment>
<dbReference type="SMART" id="SM00903">
    <property type="entry name" value="Flavin_Reduct"/>
    <property type="match status" value="1"/>
</dbReference>
<dbReference type="OrthoDB" id="9783347at2"/>
<gene>
    <name evidence="6" type="ORF">CI1B_43370</name>
</gene>
<keyword evidence="2" id="KW-0285">Flavoprotein</keyword>
<dbReference type="EMBL" id="CAADFC020000016">
    <property type="protein sequence ID" value="VIO72691.1"/>
    <property type="molecule type" value="Genomic_DNA"/>
</dbReference>
<dbReference type="InterPro" id="IPR012349">
    <property type="entry name" value="Split_barrel_FMN-bd"/>
</dbReference>
<evidence type="ECO:0000256" key="3">
    <source>
        <dbReference type="ARBA" id="ARBA00022643"/>
    </source>
</evidence>
<dbReference type="RefSeq" id="WP_139861529.1">
    <property type="nucleotide sequence ID" value="NZ_CAADFC020000016.1"/>
</dbReference>
<protein>
    <recommendedName>
        <fullName evidence="5">Flavin reductase like domain-containing protein</fullName>
    </recommendedName>
</protein>
<comment type="caution">
    <text evidence="6">The sequence shown here is derived from an EMBL/GenBank/DDBJ whole genome shotgun (WGS) entry which is preliminary data.</text>
</comment>
<dbReference type="SUPFAM" id="SSF50475">
    <property type="entry name" value="FMN-binding split barrel"/>
    <property type="match status" value="1"/>
</dbReference>
<dbReference type="Pfam" id="PF01613">
    <property type="entry name" value="Flavin_Reduct"/>
    <property type="match status" value="1"/>
</dbReference>